<dbReference type="Proteomes" id="UP000603434">
    <property type="component" value="Unassembled WGS sequence"/>
</dbReference>
<evidence type="ECO:0000313" key="1">
    <source>
        <dbReference type="EMBL" id="MBC8362988.1"/>
    </source>
</evidence>
<dbReference type="AlphaFoldDB" id="A0A8J6NZF8"/>
<evidence type="ECO:0000313" key="2">
    <source>
        <dbReference type="Proteomes" id="UP000603434"/>
    </source>
</evidence>
<protein>
    <submittedName>
        <fullName evidence="1">DUF4338 domain-containing protein</fullName>
    </submittedName>
</protein>
<dbReference type="EMBL" id="JACNJH010000242">
    <property type="protein sequence ID" value="MBC8362988.1"/>
    <property type="molecule type" value="Genomic_DNA"/>
</dbReference>
<accession>A0A8J6NZF8</accession>
<name>A0A8J6NZF8_9BACT</name>
<proteinExistence type="predicted"/>
<comment type="caution">
    <text evidence="1">The sequence shown here is derived from an EMBL/GenBank/DDBJ whole genome shotgun (WGS) entry which is preliminary data.</text>
</comment>
<dbReference type="InterPro" id="IPR025639">
    <property type="entry name" value="DruA"/>
</dbReference>
<reference evidence="1 2" key="1">
    <citation type="submission" date="2020-08" db="EMBL/GenBank/DDBJ databases">
        <title>Bridging the membrane lipid divide: bacteria of the FCB group superphylum have the potential to synthesize archaeal ether lipids.</title>
        <authorList>
            <person name="Villanueva L."/>
            <person name="Von Meijenfeldt F.A.B."/>
            <person name="Westbye A.B."/>
            <person name="Yadav S."/>
            <person name="Hopmans E.C."/>
            <person name="Dutilh B.E."/>
            <person name="Sinninghe Damste J.S."/>
        </authorList>
    </citation>
    <scope>NUCLEOTIDE SEQUENCE [LARGE SCALE GENOMIC DNA]</scope>
    <source>
        <strain evidence="1">NIOZ-UU30</strain>
    </source>
</reference>
<organism evidence="1 2">
    <name type="scientific">Candidatus Desulfatibia profunda</name>
    <dbReference type="NCBI Taxonomy" id="2841695"/>
    <lineage>
        <taxon>Bacteria</taxon>
        <taxon>Pseudomonadati</taxon>
        <taxon>Thermodesulfobacteriota</taxon>
        <taxon>Desulfobacteria</taxon>
        <taxon>Desulfobacterales</taxon>
        <taxon>Desulfobacterales incertae sedis</taxon>
        <taxon>Candidatus Desulfatibia</taxon>
    </lineage>
</organism>
<dbReference type="Pfam" id="PF14236">
    <property type="entry name" value="DruA"/>
    <property type="match status" value="1"/>
</dbReference>
<sequence length="300" mass="34291">MITARGNHRFCGRVFGREELTLIQEVVETCAGISRTELSYTVCELLEWRRANGKLKGTECLSFLERLEGQGFLKLPESQQTGPKKGTRRHIVPATDDPLWANLTGSVGAFVPLDVELVKNRKQRQIFKDLVSWHHYLGYAMPFGARLQYLVYVSQPRRQVVGCVQFSSPAWRMKVRDQWIGWDDATRGRGLQQIVNNSRLLVLPRIRNLASSLLSCVLGRLREDWQGHYGVDPWLVETLVNRERFHGGCYRAANFIVVGETSGRGRMDRFHQRHGAEVKTVMVYPLVKHAARRLRNAHGG</sequence>
<gene>
    <name evidence="1" type="ORF">H8E23_16510</name>
</gene>